<protein>
    <submittedName>
        <fullName evidence="2">Putative nuclease, containings PIN domain, potential toxin-antitoxin system component</fullName>
    </submittedName>
</protein>
<dbReference type="Proteomes" id="UP000232003">
    <property type="component" value="Chromosome"/>
</dbReference>
<keyword evidence="3" id="KW-1185">Reference proteome</keyword>
<reference evidence="2 3" key="1">
    <citation type="submission" date="2017-11" db="EMBL/GenBank/DDBJ databases">
        <title>Complete genome of a free-living desiccation-tolerant cyanobacterium and its photosynthetic adaptation to extreme terrestrial habitat.</title>
        <authorList>
            <person name="Shang J."/>
        </authorList>
    </citation>
    <scope>NUCLEOTIDE SEQUENCE [LARGE SCALE GENOMIC DNA]</scope>
    <source>
        <strain evidence="2 3">CCNUN1</strain>
    </source>
</reference>
<evidence type="ECO:0000259" key="1">
    <source>
        <dbReference type="Pfam" id="PF18480"/>
    </source>
</evidence>
<dbReference type="EMBL" id="CP024785">
    <property type="protein sequence ID" value="AUB41707.1"/>
    <property type="molecule type" value="Genomic_DNA"/>
</dbReference>
<dbReference type="KEGG" id="nfl:COO91_07769"/>
<dbReference type="Pfam" id="PF18480">
    <property type="entry name" value="DUF5615"/>
    <property type="match status" value="1"/>
</dbReference>
<feature type="domain" description="DUF5615" evidence="1">
    <location>
        <begin position="5"/>
        <end position="58"/>
    </location>
</feature>
<proteinExistence type="predicted"/>
<evidence type="ECO:0000313" key="2">
    <source>
        <dbReference type="EMBL" id="AUB41707.1"/>
    </source>
</evidence>
<evidence type="ECO:0000313" key="3">
    <source>
        <dbReference type="Proteomes" id="UP000232003"/>
    </source>
</evidence>
<sequence length="109" mass="11942">MHSVNILIDECIDRRLARQLSGHTVKTVPQMGWAGIPDGELLRLAEIEFDVFITVDRNLPFQQNLAVLDLAVLVLQAPSNRLADMSVLIPKILAIVDTAPKATATVVSE</sequence>
<name>A0A2K8T1Y2_9NOSO</name>
<gene>
    <name evidence="2" type="ORF">COO91_07769</name>
</gene>
<accession>A0A2K8T1Y2</accession>
<dbReference type="AlphaFoldDB" id="A0A2K8T1Y2"/>
<dbReference type="InterPro" id="IPR041049">
    <property type="entry name" value="DUF5615"/>
</dbReference>
<organism evidence="2 3">
    <name type="scientific">Nostoc flagelliforme CCNUN1</name>
    <dbReference type="NCBI Taxonomy" id="2038116"/>
    <lineage>
        <taxon>Bacteria</taxon>
        <taxon>Bacillati</taxon>
        <taxon>Cyanobacteriota</taxon>
        <taxon>Cyanophyceae</taxon>
        <taxon>Nostocales</taxon>
        <taxon>Nostocaceae</taxon>
        <taxon>Nostoc</taxon>
    </lineage>
</organism>